<dbReference type="InterPro" id="IPR036005">
    <property type="entry name" value="Creatinase/aminopeptidase-like"/>
</dbReference>
<dbReference type="SUPFAM" id="SSF55920">
    <property type="entry name" value="Creatinase/aminopeptidase"/>
    <property type="match status" value="1"/>
</dbReference>
<gene>
    <name evidence="2" type="ORF">S01H1_10705</name>
</gene>
<comment type="caution">
    <text evidence="2">The sequence shown here is derived from an EMBL/GenBank/DDBJ whole genome shotgun (WGS) entry which is preliminary data.</text>
</comment>
<reference evidence="2" key="1">
    <citation type="journal article" date="2014" name="Front. Microbiol.">
        <title>High frequency of phylogenetically diverse reductive dehalogenase-homologous genes in deep subseafloor sedimentary metagenomes.</title>
        <authorList>
            <person name="Kawai M."/>
            <person name="Futagami T."/>
            <person name="Toyoda A."/>
            <person name="Takaki Y."/>
            <person name="Nishi S."/>
            <person name="Hori S."/>
            <person name="Arai W."/>
            <person name="Tsubouchi T."/>
            <person name="Morono Y."/>
            <person name="Uchiyama I."/>
            <person name="Ito T."/>
            <person name="Fujiyama A."/>
            <person name="Inagaki F."/>
            <person name="Takami H."/>
        </authorList>
    </citation>
    <scope>NUCLEOTIDE SEQUENCE</scope>
    <source>
        <strain evidence="2">Expedition CK06-06</strain>
    </source>
</reference>
<organism evidence="2">
    <name type="scientific">marine sediment metagenome</name>
    <dbReference type="NCBI Taxonomy" id="412755"/>
    <lineage>
        <taxon>unclassified sequences</taxon>
        <taxon>metagenomes</taxon>
        <taxon>ecological metagenomes</taxon>
    </lineage>
</organism>
<proteinExistence type="predicted"/>
<dbReference type="Gene3D" id="3.90.230.10">
    <property type="entry name" value="Creatinase/methionine aminopeptidase superfamily"/>
    <property type="match status" value="1"/>
</dbReference>
<dbReference type="InterPro" id="IPR000994">
    <property type="entry name" value="Pept_M24"/>
</dbReference>
<dbReference type="Pfam" id="PF00557">
    <property type="entry name" value="Peptidase_M24"/>
    <property type="match status" value="1"/>
</dbReference>
<sequence length="261" mass="29301">LISAEKLCVRWLETRVPEELEAYPMLVELTHAIIQEAFSSKVITPGVTTNDDVQWWIRQKMLDLGVEMWFPATVDLQGHGVKHDDKEKRKTIMRGDLLHCDVGFYYLGLATDVQQNAYVLRHGETDAPQGLKDALADANKLQDFHAEAMKTGHTGNMILKMALDNAKKAGLNPSIYTHPIGVHGHAAGPTIGLWDQQDGVPGRGDHPLHPDTCYAIELNAKKEVPEWDGQEVRMSLEQDAWWTGDRLVFLAGRQKRLHLVS</sequence>
<evidence type="ECO:0000259" key="1">
    <source>
        <dbReference type="Pfam" id="PF00557"/>
    </source>
</evidence>
<evidence type="ECO:0000313" key="2">
    <source>
        <dbReference type="EMBL" id="GAF73704.1"/>
    </source>
</evidence>
<name>X0RY09_9ZZZZ</name>
<feature type="domain" description="Peptidase M24" evidence="1">
    <location>
        <begin position="28"/>
        <end position="227"/>
    </location>
</feature>
<dbReference type="EMBL" id="BARS01005455">
    <property type="protein sequence ID" value="GAF73704.1"/>
    <property type="molecule type" value="Genomic_DNA"/>
</dbReference>
<accession>X0RY09</accession>
<dbReference type="AlphaFoldDB" id="X0RY09"/>
<feature type="non-terminal residue" evidence="2">
    <location>
        <position position="1"/>
    </location>
</feature>
<protein>
    <recommendedName>
        <fullName evidence="1">Peptidase M24 domain-containing protein</fullName>
    </recommendedName>
</protein>